<dbReference type="Gene3D" id="1.10.287.10">
    <property type="entry name" value="S15/NS1, RNA-binding"/>
    <property type="match status" value="1"/>
</dbReference>
<reference evidence="10 11" key="2">
    <citation type="submission" date="2018-11" db="EMBL/GenBank/DDBJ databases">
        <authorList>
            <consortium name="Pathogen Informatics"/>
        </authorList>
    </citation>
    <scope>NUCLEOTIDE SEQUENCE [LARGE SCALE GENOMIC DNA]</scope>
</reference>
<sequence>MIVLYKNLLLYKSACSKIDGYRNIYLIMVKRQSSRPRFPFFNKHMRVNDPACHDPDHFEKLAHEVPLDERYVDTLSLLWKEKIGSEREVTLKGDDRMIGKKPQNWVPNINENSPKANYAELDWEGIPEPVKKIFSIKFGERRDYSDAWKKALIDKVRKHELDINSLEVKSELKAKIAWSTGVIRSWTLLVKQIDNKPKLLTNNKMKFLQKPAHIVHPLHLMIAFRRKLLRQLREVDTAAFEKVLSELKIAYHVPKRPEEQIEKKRKAWVEALLKERIAMEKDIKMEELNKRFIVERIQCGREIKKRLEELDSEETEIKTRLKELARTQGEMPNNVPIYQPKLIEELSEIAAHAILYHRPDDSHRRDKLLTA</sequence>
<organism evidence="12">
    <name type="scientific">Brugia pahangi</name>
    <name type="common">Filarial nematode worm</name>
    <dbReference type="NCBI Taxonomy" id="6280"/>
    <lineage>
        <taxon>Eukaryota</taxon>
        <taxon>Metazoa</taxon>
        <taxon>Ecdysozoa</taxon>
        <taxon>Nematoda</taxon>
        <taxon>Chromadorea</taxon>
        <taxon>Rhabditida</taxon>
        <taxon>Spirurina</taxon>
        <taxon>Spiruromorpha</taxon>
        <taxon>Filarioidea</taxon>
        <taxon>Onchocercidae</taxon>
        <taxon>Brugia</taxon>
    </lineage>
</organism>
<protein>
    <recommendedName>
        <fullName evidence="7">Small ribosomal subunit protein uS15m</fullName>
    </recommendedName>
    <alternativeName>
        <fullName evidence="8">28S ribosomal protein S15, mitochondrial</fullName>
    </alternativeName>
</protein>
<evidence type="ECO:0000313" key="12">
    <source>
        <dbReference type="WBParaSite" id="BPAG_0000163501-mRNA-1"/>
    </source>
</evidence>
<keyword evidence="11" id="KW-1185">Reference proteome</keyword>
<evidence type="ECO:0000313" key="11">
    <source>
        <dbReference type="Proteomes" id="UP000278627"/>
    </source>
</evidence>
<evidence type="ECO:0000256" key="1">
    <source>
        <dbReference type="ARBA" id="ARBA00004173"/>
    </source>
</evidence>
<keyword evidence="9" id="KW-0175">Coiled coil</keyword>
<evidence type="ECO:0000313" key="10">
    <source>
        <dbReference type="EMBL" id="VDN82802.1"/>
    </source>
</evidence>
<evidence type="ECO:0000256" key="7">
    <source>
        <dbReference type="ARBA" id="ARBA00035249"/>
    </source>
</evidence>
<keyword evidence="5" id="KW-0496">Mitochondrion</keyword>
<dbReference type="STRING" id="6280.A0A0N4T0I8"/>
<name>A0A0N4T0I8_BRUPA</name>
<keyword evidence="3" id="KW-0809">Transit peptide</keyword>
<keyword evidence="4" id="KW-0689">Ribosomal protein</keyword>
<dbReference type="GO" id="GO:0005763">
    <property type="term" value="C:mitochondrial small ribosomal subunit"/>
    <property type="evidence" value="ECO:0007669"/>
    <property type="project" value="TreeGrafter"/>
</dbReference>
<evidence type="ECO:0000256" key="8">
    <source>
        <dbReference type="ARBA" id="ARBA00035528"/>
    </source>
</evidence>
<comment type="subcellular location">
    <subcellularLocation>
        <location evidence="1">Mitochondrion</location>
    </subcellularLocation>
</comment>
<comment type="similarity">
    <text evidence="2">Belongs to the universal ribosomal protein uS15 family.</text>
</comment>
<dbReference type="GO" id="GO:0032543">
    <property type="term" value="P:mitochondrial translation"/>
    <property type="evidence" value="ECO:0007669"/>
    <property type="project" value="TreeGrafter"/>
</dbReference>
<evidence type="ECO:0000256" key="5">
    <source>
        <dbReference type="ARBA" id="ARBA00023128"/>
    </source>
</evidence>
<dbReference type="InterPro" id="IPR052137">
    <property type="entry name" value="uS15_ribosomal"/>
</dbReference>
<dbReference type="AlphaFoldDB" id="A0A0N4T0I8"/>
<dbReference type="GO" id="GO:0003735">
    <property type="term" value="F:structural constituent of ribosome"/>
    <property type="evidence" value="ECO:0007669"/>
    <property type="project" value="TreeGrafter"/>
</dbReference>
<evidence type="ECO:0000256" key="4">
    <source>
        <dbReference type="ARBA" id="ARBA00022980"/>
    </source>
</evidence>
<accession>A0A0N4T0I8</accession>
<dbReference type="PANTHER" id="PTHR46685">
    <property type="entry name" value="28S RIBOSOMAL PROTEIN S15, MITOCHONDRIAL"/>
    <property type="match status" value="1"/>
</dbReference>
<reference evidence="12" key="1">
    <citation type="submission" date="2017-02" db="UniProtKB">
        <authorList>
            <consortium name="WormBaseParasite"/>
        </authorList>
    </citation>
    <scope>IDENTIFICATION</scope>
</reference>
<dbReference type="GO" id="GO:0003723">
    <property type="term" value="F:RNA binding"/>
    <property type="evidence" value="ECO:0007669"/>
    <property type="project" value="TreeGrafter"/>
</dbReference>
<feature type="coiled-coil region" evidence="9">
    <location>
        <begin position="269"/>
        <end position="327"/>
    </location>
</feature>
<evidence type="ECO:0000256" key="2">
    <source>
        <dbReference type="ARBA" id="ARBA00008434"/>
    </source>
</evidence>
<dbReference type="SUPFAM" id="SSF47060">
    <property type="entry name" value="S15/NS1 RNA-binding domain"/>
    <property type="match status" value="1"/>
</dbReference>
<evidence type="ECO:0000256" key="6">
    <source>
        <dbReference type="ARBA" id="ARBA00023274"/>
    </source>
</evidence>
<dbReference type="Proteomes" id="UP000278627">
    <property type="component" value="Unassembled WGS sequence"/>
</dbReference>
<proteinExistence type="inferred from homology"/>
<keyword evidence="6" id="KW-0687">Ribonucleoprotein</keyword>
<dbReference type="PANTHER" id="PTHR46685:SF1">
    <property type="entry name" value="SMALL RIBOSOMAL SUBUNIT PROTEIN US15M"/>
    <property type="match status" value="1"/>
</dbReference>
<dbReference type="EMBL" id="UZAD01000140">
    <property type="protein sequence ID" value="VDN82802.1"/>
    <property type="molecule type" value="Genomic_DNA"/>
</dbReference>
<evidence type="ECO:0000256" key="3">
    <source>
        <dbReference type="ARBA" id="ARBA00022946"/>
    </source>
</evidence>
<dbReference type="InterPro" id="IPR009068">
    <property type="entry name" value="uS15_NS1_RNA-bd_sf"/>
</dbReference>
<gene>
    <name evidence="10" type="ORF">BPAG_LOCUS1616</name>
</gene>
<dbReference type="WBParaSite" id="BPAG_0000163501-mRNA-1">
    <property type="protein sequence ID" value="BPAG_0000163501-mRNA-1"/>
    <property type="gene ID" value="BPAG_0000163501"/>
</dbReference>
<evidence type="ECO:0000256" key="9">
    <source>
        <dbReference type="SAM" id="Coils"/>
    </source>
</evidence>